<dbReference type="KEGG" id="tde:TDE_2495"/>
<reference evidence="4 5" key="1">
    <citation type="journal article" date="2004" name="Proc. Natl. Acad. Sci. U.S.A.">
        <title>Comparison of the genome of the oral pathogen Treponema denticola with other spirochete genomes.</title>
        <authorList>
            <person name="Seshadri R."/>
            <person name="Myers G.S."/>
            <person name="Tettelin H."/>
            <person name="Eisen J.A."/>
            <person name="Heidelberg J.F."/>
            <person name="Dodson R.J."/>
            <person name="Davidsen T.M."/>
            <person name="DeBoy R.T."/>
            <person name="Fouts D.E."/>
            <person name="Haft D.H."/>
            <person name="Selengut J."/>
            <person name="Ren Q."/>
            <person name="Brinkac L.M."/>
            <person name="Madupu R."/>
            <person name="Kolonay J."/>
            <person name="Durkin S.A."/>
            <person name="Daugherty S.C."/>
            <person name="Shetty J."/>
            <person name="Shvartsbeyn A."/>
            <person name="Gebregeorgis E."/>
            <person name="Geer K."/>
            <person name="Tsegaye G."/>
            <person name="Malek J."/>
            <person name="Ayodeji B."/>
            <person name="Shatsman S."/>
            <person name="McLeod M.P."/>
            <person name="Smajs D."/>
            <person name="Howell J.K."/>
            <person name="Pal S."/>
            <person name="Amin A."/>
            <person name="Vashisth P."/>
            <person name="McNeill T.Z."/>
            <person name="Xiang Q."/>
            <person name="Sodergren E."/>
            <person name="Baca E."/>
            <person name="Weinstock G.M."/>
            <person name="Norris S.J."/>
            <person name="Fraser C.M."/>
            <person name="Paulsen I.T."/>
        </authorList>
    </citation>
    <scope>NUCLEOTIDE SEQUENCE [LARGE SCALE GENOMIC DNA]</scope>
    <source>
        <strain evidence="5">ATCC 35405 / DSM 14222 / CIP 103919 / JCM 8153 / KCTC 15104</strain>
    </source>
</reference>
<dbReference type="eggNOG" id="COG1262">
    <property type="taxonomic scope" value="Bacteria"/>
</dbReference>
<dbReference type="OrthoDB" id="9812707at2"/>
<proteinExistence type="predicted"/>
<dbReference type="InterPro" id="IPR042095">
    <property type="entry name" value="SUMF_sf"/>
</dbReference>
<evidence type="ECO:0000256" key="1">
    <source>
        <dbReference type="SAM" id="MobiDB-lite"/>
    </source>
</evidence>
<dbReference type="PROSITE" id="PS51257">
    <property type="entry name" value="PROKAR_LIPOPROTEIN"/>
    <property type="match status" value="1"/>
</dbReference>
<gene>
    <name evidence="4" type="ordered locus">TDE_2495</name>
</gene>
<dbReference type="InterPro" id="IPR051043">
    <property type="entry name" value="Sulfatase_Mod_Factor_Kinase"/>
</dbReference>
<dbReference type="HOGENOM" id="CLU_012431_1_2_12"/>
<accession>Q73JU0</accession>
<dbReference type="SUPFAM" id="SSF56436">
    <property type="entry name" value="C-type lectin-like"/>
    <property type="match status" value="1"/>
</dbReference>
<keyword evidence="5" id="KW-1185">Reference proteome</keyword>
<keyword evidence="2" id="KW-0732">Signal</keyword>
<dbReference type="PANTHER" id="PTHR23150">
    <property type="entry name" value="SULFATASE MODIFYING FACTOR 1, 2"/>
    <property type="match status" value="1"/>
</dbReference>
<dbReference type="EMBL" id="AE017226">
    <property type="protein sequence ID" value="AAS13012.1"/>
    <property type="molecule type" value="Genomic_DNA"/>
</dbReference>
<feature type="domain" description="Sulfatase-modifying factor enzyme-like" evidence="3">
    <location>
        <begin position="529"/>
        <end position="769"/>
    </location>
</feature>
<dbReference type="GO" id="GO:0120147">
    <property type="term" value="F:formylglycine-generating oxidase activity"/>
    <property type="evidence" value="ECO:0007669"/>
    <property type="project" value="TreeGrafter"/>
</dbReference>
<dbReference type="SMR" id="Q73JU0"/>
<sequence>MTKSDLYSKTRAAVLIAAAVLALLFTACPNNAGGGGDSTVNITVKKVQGEGKVGTIPSDPVSVPLGSSWSSVKEILRSKIVFTPGFTLNSGHPGDDANTQEFADGYIFYEDATVFIKSRKDLPDISTIQGPGTQIKITLAVDPERGQILGPEVISVNSGTTWAQLEAYAKAALKANYGFKEEGAEWKNGSTVLGSTDSFGTDATLTAYPEDIRIRIKVTGDNNKVTIDKPDEPIIAIPGTKWKEIKAKADDKVRVKDKTRYAVTAWHKGSNASDPTLTDSSTFQEVDRPNCTVFAETGDRQITLTVKYGTGSGTPLSGGTITIYDGDTWGSVKVQAEGKISLGFSIREWRLNGKSGQVINDSYTFKASGGNAQTVYAKLEDLRIIITVKYGNISTVGSEALTAGTITVHDGDVWTKKKIGNKGKKVEIIPKVKKTAEDLIPASALAHAVISEWRWDDANGEPISNGYTFKLSDGRERTVFAIIRPEITMSVTQNVQTQVKYYAWIDGSVTEGTYVLANIPAASGTIGKTGKSDNAERSVSLNAYSMGATEVPQALYRLVMGYNLSQFSWDPSSGEIQELRPVENVSWYYAAAFCNELTRCTKGLGMSECVYTVDDNPYTIQDAKNEKIPQMNMSKKGFRLPTEAEWEWAAQGGSARQVYAGTGDSSNLKDYAWYKANSYNKTHTASEKANPLKLFDMSGNVAEWCWDWYSGSTPTGGNNPTGASSGTDRAVRGGSYKSEATESKHECECAHRDKSGPPYVKEYIGFRIVCRP</sequence>
<dbReference type="PATRIC" id="fig|243275.7.peg.2362"/>
<evidence type="ECO:0000259" key="3">
    <source>
        <dbReference type="Pfam" id="PF03781"/>
    </source>
</evidence>
<evidence type="ECO:0000313" key="5">
    <source>
        <dbReference type="Proteomes" id="UP000008212"/>
    </source>
</evidence>
<dbReference type="AlphaFoldDB" id="Q73JU0"/>
<dbReference type="InterPro" id="IPR005532">
    <property type="entry name" value="SUMF_dom"/>
</dbReference>
<dbReference type="GeneID" id="2741468"/>
<dbReference type="Gene3D" id="3.90.1580.10">
    <property type="entry name" value="paralog of FGE (formylglycine-generating enzyme)"/>
    <property type="match status" value="1"/>
</dbReference>
<dbReference type="Pfam" id="PF03781">
    <property type="entry name" value="FGE-sulfatase"/>
    <property type="match status" value="1"/>
</dbReference>
<dbReference type="Proteomes" id="UP000008212">
    <property type="component" value="Chromosome"/>
</dbReference>
<name>Q73JU0_TREDE</name>
<protein>
    <submittedName>
        <fullName evidence="4">Conserved domain protein</fullName>
    </submittedName>
</protein>
<feature type="signal peptide" evidence="2">
    <location>
        <begin position="1"/>
        <end position="32"/>
    </location>
</feature>
<feature type="region of interest" description="Disordered" evidence="1">
    <location>
        <begin position="716"/>
        <end position="737"/>
    </location>
</feature>
<dbReference type="PANTHER" id="PTHR23150:SF19">
    <property type="entry name" value="FORMYLGLYCINE-GENERATING ENZYME"/>
    <property type="match status" value="1"/>
</dbReference>
<evidence type="ECO:0000256" key="2">
    <source>
        <dbReference type="SAM" id="SignalP"/>
    </source>
</evidence>
<organism evidence="4 5">
    <name type="scientific">Treponema denticola (strain ATCC 35405 / DSM 14222 / CIP 103919 / JCM 8153 / KCTC 15104)</name>
    <dbReference type="NCBI Taxonomy" id="243275"/>
    <lineage>
        <taxon>Bacteria</taxon>
        <taxon>Pseudomonadati</taxon>
        <taxon>Spirochaetota</taxon>
        <taxon>Spirochaetia</taxon>
        <taxon>Spirochaetales</taxon>
        <taxon>Treponemataceae</taxon>
        <taxon>Treponema</taxon>
    </lineage>
</organism>
<evidence type="ECO:0000313" key="4">
    <source>
        <dbReference type="EMBL" id="AAS13012.1"/>
    </source>
</evidence>
<feature type="chain" id="PRO_5004284891" evidence="2">
    <location>
        <begin position="33"/>
        <end position="772"/>
    </location>
</feature>
<dbReference type="InterPro" id="IPR016187">
    <property type="entry name" value="CTDL_fold"/>
</dbReference>
<dbReference type="PaxDb" id="243275-TDE_2495"/>
<dbReference type="RefSeq" id="WP_002680469.1">
    <property type="nucleotide sequence ID" value="NC_002967.9"/>
</dbReference>